<evidence type="ECO:0000313" key="6">
    <source>
        <dbReference type="Proteomes" id="UP000217785"/>
    </source>
</evidence>
<evidence type="ECO:0000259" key="4">
    <source>
        <dbReference type="Pfam" id="PF03816"/>
    </source>
</evidence>
<protein>
    <recommendedName>
        <fullName evidence="4">Cell envelope-related transcriptional attenuator domain-containing protein</fullName>
    </recommendedName>
</protein>
<proteinExistence type="inferred from homology"/>
<feature type="region of interest" description="Disordered" evidence="2">
    <location>
        <begin position="28"/>
        <end position="58"/>
    </location>
</feature>
<dbReference type="Proteomes" id="UP000217785">
    <property type="component" value="Unassembled WGS sequence"/>
</dbReference>
<reference evidence="6" key="1">
    <citation type="submission" date="2017-07" db="EMBL/GenBank/DDBJ databases">
        <title>Draft genome sequence of Effusibacillus lacus strain skLN1.</title>
        <authorList>
            <person name="Watanabe M."/>
            <person name="Kojima H."/>
            <person name="Fukui M."/>
        </authorList>
    </citation>
    <scope>NUCLEOTIDE SEQUENCE [LARGE SCALE GENOMIC DNA]</scope>
    <source>
        <strain evidence="6">skLN1</strain>
    </source>
</reference>
<evidence type="ECO:0000256" key="3">
    <source>
        <dbReference type="SAM" id="SignalP"/>
    </source>
</evidence>
<dbReference type="InterPro" id="IPR050922">
    <property type="entry name" value="LytR/CpsA/Psr_CW_biosynth"/>
</dbReference>
<comment type="similarity">
    <text evidence="1">Belongs to the LytR/CpsA/Psr (LCP) family.</text>
</comment>
<dbReference type="NCBIfam" id="TIGR00350">
    <property type="entry name" value="lytR_cpsA_psr"/>
    <property type="match status" value="1"/>
</dbReference>
<dbReference type="PANTHER" id="PTHR33392">
    <property type="entry name" value="POLYISOPRENYL-TEICHOIC ACID--PEPTIDOGLYCAN TEICHOIC ACID TRANSFERASE TAGU"/>
    <property type="match status" value="1"/>
</dbReference>
<dbReference type="Pfam" id="PF03816">
    <property type="entry name" value="LytR_cpsA_psr"/>
    <property type="match status" value="1"/>
</dbReference>
<feature type="domain" description="Cell envelope-related transcriptional attenuator" evidence="4">
    <location>
        <begin position="88"/>
        <end position="233"/>
    </location>
</feature>
<dbReference type="Gene3D" id="3.40.630.190">
    <property type="entry name" value="LCP protein"/>
    <property type="match status" value="1"/>
</dbReference>
<evidence type="ECO:0000313" key="5">
    <source>
        <dbReference type="EMBL" id="GAX88857.1"/>
    </source>
</evidence>
<feature type="chain" id="PRO_5013058953" description="Cell envelope-related transcriptional attenuator domain-containing protein" evidence="3">
    <location>
        <begin position="23"/>
        <end position="318"/>
    </location>
</feature>
<keyword evidence="3" id="KW-0732">Signal</keyword>
<dbReference type="EMBL" id="BDUF01000010">
    <property type="protein sequence ID" value="GAX88857.1"/>
    <property type="molecule type" value="Genomic_DNA"/>
</dbReference>
<accession>A0A292YFK4</accession>
<dbReference type="AlphaFoldDB" id="A0A292YFK4"/>
<sequence>MRFHNFLLLATMAGLLVTGSVAGSKGLNPIDGESGTGKNPAIEGEPGTGYGVDRPIENRPLVPRSQTRLRPKSFLILGIDTRTGESSRSDSILLAVLNPERPTVNVIPIPRDTYVHVPGHGPTKINHAFAYGGTPLVKRTVEEWLQTPIDHTVVVDFKGFEQLVDLLGGVRVNVEKKMDYDDPSDGTHIHLRAGDQVLNGKQALDYSRFRHDPEADTGRIRRQQQIVRALIHQGLTLDAVPKLFPILNILGDHVKTSISPTELLLWVRSFYGFDPGSIHTETVKGVNQVARSDGLWYFFVEKDEQERLQQLLNNWRES</sequence>
<gene>
    <name evidence="5" type="ORF">EFBL_0471</name>
</gene>
<organism evidence="5 6">
    <name type="scientific">Effusibacillus lacus</name>
    <dbReference type="NCBI Taxonomy" id="1348429"/>
    <lineage>
        <taxon>Bacteria</taxon>
        <taxon>Bacillati</taxon>
        <taxon>Bacillota</taxon>
        <taxon>Bacilli</taxon>
        <taxon>Bacillales</taxon>
        <taxon>Alicyclobacillaceae</taxon>
        <taxon>Effusibacillus</taxon>
    </lineage>
</organism>
<feature type="signal peptide" evidence="3">
    <location>
        <begin position="1"/>
        <end position="22"/>
    </location>
</feature>
<evidence type="ECO:0000256" key="2">
    <source>
        <dbReference type="SAM" id="MobiDB-lite"/>
    </source>
</evidence>
<name>A0A292YFK4_9BACL</name>
<dbReference type="OrthoDB" id="27330at2"/>
<dbReference type="InterPro" id="IPR004474">
    <property type="entry name" value="LytR_CpsA_psr"/>
</dbReference>
<evidence type="ECO:0000256" key="1">
    <source>
        <dbReference type="ARBA" id="ARBA00006068"/>
    </source>
</evidence>
<comment type="caution">
    <text evidence="5">The sequence shown here is derived from an EMBL/GenBank/DDBJ whole genome shotgun (WGS) entry which is preliminary data.</text>
</comment>
<dbReference type="PANTHER" id="PTHR33392:SF6">
    <property type="entry name" value="POLYISOPRENYL-TEICHOIC ACID--PEPTIDOGLYCAN TEICHOIC ACID TRANSFERASE TAGU"/>
    <property type="match status" value="1"/>
</dbReference>
<keyword evidence="6" id="KW-1185">Reference proteome</keyword>
<dbReference type="RefSeq" id="WP_096180562.1">
    <property type="nucleotide sequence ID" value="NZ_BDUF01000010.1"/>
</dbReference>